<reference evidence="1 2" key="1">
    <citation type="journal article" date="2017" name="Nat. Commun.">
        <title>In situ click chemistry generation of cyclooxygenase-2 inhibitors.</title>
        <authorList>
            <person name="Bhardwaj A."/>
            <person name="Kaur J."/>
            <person name="Wuest M."/>
            <person name="Wuest F."/>
        </authorList>
    </citation>
    <scope>NUCLEOTIDE SEQUENCE [LARGE SCALE GENOMIC DNA]</scope>
    <source>
        <strain evidence="1">S2_018_000_R2_106</strain>
    </source>
</reference>
<evidence type="ECO:0000313" key="2">
    <source>
        <dbReference type="Proteomes" id="UP000320948"/>
    </source>
</evidence>
<protein>
    <submittedName>
        <fullName evidence="1">Uncharacterized protein</fullName>
    </submittedName>
</protein>
<sequence length="108" mass="12252">MRNPQGMLIYSPITPEGERFLDEQKLTLDQLHSAIAKFAIKENQRVATPIGVNTLGFFYCNELGWHPLNPDAFEKPIHCIPWVQVHELLGHVPDGTTGDFLNTNMKTH</sequence>
<gene>
    <name evidence="1" type="ORF">DI628_03570</name>
</gene>
<organism evidence="1 2">
    <name type="scientific">Blastochloris viridis</name>
    <name type="common">Rhodopseudomonas viridis</name>
    <dbReference type="NCBI Taxonomy" id="1079"/>
    <lineage>
        <taxon>Bacteria</taxon>
        <taxon>Pseudomonadati</taxon>
        <taxon>Pseudomonadota</taxon>
        <taxon>Alphaproteobacteria</taxon>
        <taxon>Hyphomicrobiales</taxon>
        <taxon>Blastochloridaceae</taxon>
        <taxon>Blastochloris</taxon>
    </lineage>
</organism>
<dbReference type="EMBL" id="VAFM01000001">
    <property type="protein sequence ID" value="TKW61715.1"/>
    <property type="molecule type" value="Genomic_DNA"/>
</dbReference>
<dbReference type="Proteomes" id="UP000320948">
    <property type="component" value="Unassembled WGS sequence"/>
</dbReference>
<proteinExistence type="predicted"/>
<evidence type="ECO:0000313" key="1">
    <source>
        <dbReference type="EMBL" id="TKW61715.1"/>
    </source>
</evidence>
<dbReference type="AlphaFoldDB" id="A0A6N4RCH6"/>
<comment type="caution">
    <text evidence="1">The sequence shown here is derived from an EMBL/GenBank/DDBJ whole genome shotgun (WGS) entry which is preliminary data.</text>
</comment>
<name>A0A6N4RCH6_BLAVI</name>
<accession>A0A6N4RCH6</accession>